<dbReference type="RefSeq" id="WP_376850685.1">
    <property type="nucleotide sequence ID" value="NZ_JBHSMF010000009.1"/>
</dbReference>
<reference evidence="2" key="1">
    <citation type="journal article" date="2019" name="Int. J. Syst. Evol. Microbiol.">
        <title>The Global Catalogue of Microorganisms (GCM) 10K type strain sequencing project: providing services to taxonomists for standard genome sequencing and annotation.</title>
        <authorList>
            <consortium name="The Broad Institute Genomics Platform"/>
            <consortium name="The Broad Institute Genome Sequencing Center for Infectious Disease"/>
            <person name="Wu L."/>
            <person name="Ma J."/>
        </authorList>
    </citation>
    <scope>NUCLEOTIDE SEQUENCE [LARGE SCALE GENOMIC DNA]</scope>
    <source>
        <strain evidence="2">CCUG 57401</strain>
    </source>
</reference>
<gene>
    <name evidence="1" type="ORF">ACFPOE_13695</name>
</gene>
<dbReference type="Proteomes" id="UP001596037">
    <property type="component" value="Unassembled WGS sequence"/>
</dbReference>
<dbReference type="GO" id="GO:0016874">
    <property type="term" value="F:ligase activity"/>
    <property type="evidence" value="ECO:0007669"/>
    <property type="project" value="UniProtKB-KW"/>
</dbReference>
<dbReference type="Pfam" id="PF13563">
    <property type="entry name" value="2_5_RNA_ligase2"/>
    <property type="match status" value="1"/>
</dbReference>
<evidence type="ECO:0000313" key="2">
    <source>
        <dbReference type="Proteomes" id="UP001596037"/>
    </source>
</evidence>
<proteinExistence type="predicted"/>
<comment type="caution">
    <text evidence="1">The sequence shown here is derived from an EMBL/GenBank/DDBJ whole genome shotgun (WGS) entry which is preliminary data.</text>
</comment>
<organism evidence="1 2">
    <name type="scientific">Caenimonas terrae</name>
    <dbReference type="NCBI Taxonomy" id="696074"/>
    <lineage>
        <taxon>Bacteria</taxon>
        <taxon>Pseudomonadati</taxon>
        <taxon>Pseudomonadota</taxon>
        <taxon>Betaproteobacteria</taxon>
        <taxon>Burkholderiales</taxon>
        <taxon>Comamonadaceae</taxon>
        <taxon>Caenimonas</taxon>
    </lineage>
</organism>
<protein>
    <submittedName>
        <fullName evidence="1">2'-5' RNA ligase family protein</fullName>
    </submittedName>
</protein>
<dbReference type="Gene3D" id="3.90.1140.10">
    <property type="entry name" value="Cyclic phosphodiesterase"/>
    <property type="match status" value="1"/>
</dbReference>
<dbReference type="SUPFAM" id="SSF55144">
    <property type="entry name" value="LigT-like"/>
    <property type="match status" value="1"/>
</dbReference>
<name>A0ABW0NF23_9BURK</name>
<dbReference type="EMBL" id="JBHSMF010000009">
    <property type="protein sequence ID" value="MFC5498595.1"/>
    <property type="molecule type" value="Genomic_DNA"/>
</dbReference>
<keyword evidence="2" id="KW-1185">Reference proteome</keyword>
<keyword evidence="1" id="KW-0436">Ligase</keyword>
<dbReference type="InterPro" id="IPR009097">
    <property type="entry name" value="Cyclic_Pdiesterase"/>
</dbReference>
<evidence type="ECO:0000313" key="1">
    <source>
        <dbReference type="EMBL" id="MFC5498595.1"/>
    </source>
</evidence>
<accession>A0ABW0NF23</accession>
<sequence>MPQSGLIVRVPQAEERFGALRRRFDPQARLGVPAHVTVLFPFMAPEEIGAAECAALAQVFARFVQFPFVLGAVRRFPQAAYLAPDDPGPFIALTRAVVARFPEYPPYGGAYETVIPHLTVADGDASGAGEAELSMRKIMDAHGPLGSVCSCVSLMENSSGQWRQMHEFSLGRSRG</sequence>